<feature type="compositionally biased region" description="Low complexity" evidence="1">
    <location>
        <begin position="26"/>
        <end position="43"/>
    </location>
</feature>
<sequence>MSRSYRLLSLAAAALIAVTGCQKKSSTTASASPSAKPSTVSTAQPAEVNGEPVVHLKRQQSGDQPQFLGATILPGHGMNVFQIQAYFPGLGVFHVLHAPSLAVANTQYYGTASDAYGDDSFAFGGAFLVPYPNRILGKLSPDGKTITTYWRGHKLVLPANWHNSAHLDQDKHAMHGLILKEQASNVQVQKTANGETLTADMKDAFGGQWLSKTDLHFQIALTADAVDAQITAKNVGKQDEPISMAWHPYLNIPSGKHAQARLYVPANMHTEVNNYQDVFPTGKISPVKGTRFDFDVPGGRPLDEGYLDDNWSNIHRKDGKVVVSLMDPASNYGISEIGFSPQIRTIQVYSPPKAKFAVVEEQFNFADPFGKEWHGRNTGMVTLKPGQSVTWHVQLKMFELNAKKK</sequence>
<dbReference type="GO" id="GO:0016853">
    <property type="term" value="F:isomerase activity"/>
    <property type="evidence" value="ECO:0007669"/>
    <property type="project" value="InterPro"/>
</dbReference>
<dbReference type="InterPro" id="IPR014718">
    <property type="entry name" value="GH-type_carb-bd"/>
</dbReference>
<dbReference type="Pfam" id="PF01263">
    <property type="entry name" value="Aldose_epim"/>
    <property type="match status" value="1"/>
</dbReference>
<dbReference type="InterPro" id="IPR011013">
    <property type="entry name" value="Gal_mutarotase_sf_dom"/>
</dbReference>
<name>A0A7V5CS38_9BACT</name>
<comment type="caution">
    <text evidence="3">The sequence shown here is derived from an EMBL/GenBank/DDBJ whole genome shotgun (WGS) entry which is preliminary data.</text>
</comment>
<evidence type="ECO:0000256" key="1">
    <source>
        <dbReference type="SAM" id="MobiDB-lite"/>
    </source>
</evidence>
<keyword evidence="2" id="KW-0732">Signal</keyword>
<feature type="region of interest" description="Disordered" evidence="1">
    <location>
        <begin position="26"/>
        <end position="49"/>
    </location>
</feature>
<dbReference type="Gene3D" id="2.70.98.10">
    <property type="match status" value="1"/>
</dbReference>
<proteinExistence type="predicted"/>
<dbReference type="GO" id="GO:0005975">
    <property type="term" value="P:carbohydrate metabolic process"/>
    <property type="evidence" value="ECO:0007669"/>
    <property type="project" value="InterPro"/>
</dbReference>
<organism evidence="3">
    <name type="scientific">Acidobacterium capsulatum</name>
    <dbReference type="NCBI Taxonomy" id="33075"/>
    <lineage>
        <taxon>Bacteria</taxon>
        <taxon>Pseudomonadati</taxon>
        <taxon>Acidobacteriota</taxon>
        <taxon>Terriglobia</taxon>
        <taxon>Terriglobales</taxon>
        <taxon>Acidobacteriaceae</taxon>
        <taxon>Acidobacterium</taxon>
    </lineage>
</organism>
<reference evidence="3" key="1">
    <citation type="journal article" date="2020" name="mSystems">
        <title>Genome- and Community-Level Interaction Insights into Carbon Utilization and Element Cycling Functions of Hydrothermarchaeota in Hydrothermal Sediment.</title>
        <authorList>
            <person name="Zhou Z."/>
            <person name="Liu Y."/>
            <person name="Xu W."/>
            <person name="Pan J."/>
            <person name="Luo Z.H."/>
            <person name="Li M."/>
        </authorList>
    </citation>
    <scope>NUCLEOTIDE SEQUENCE [LARGE SCALE GENOMIC DNA]</scope>
    <source>
        <strain evidence="3">SpSt-855</strain>
    </source>
</reference>
<evidence type="ECO:0000313" key="3">
    <source>
        <dbReference type="EMBL" id="HGY93089.1"/>
    </source>
</evidence>
<gene>
    <name evidence="3" type="ORF">ENW50_00135</name>
</gene>
<dbReference type="EMBL" id="DTKL01000003">
    <property type="protein sequence ID" value="HGY93089.1"/>
    <property type="molecule type" value="Genomic_DNA"/>
</dbReference>
<evidence type="ECO:0000256" key="2">
    <source>
        <dbReference type="SAM" id="SignalP"/>
    </source>
</evidence>
<protein>
    <submittedName>
        <fullName evidence="3">Aldose 1-epimerase</fullName>
    </submittedName>
</protein>
<dbReference type="PROSITE" id="PS51257">
    <property type="entry name" value="PROKAR_LIPOPROTEIN"/>
    <property type="match status" value="1"/>
</dbReference>
<dbReference type="SUPFAM" id="SSF74650">
    <property type="entry name" value="Galactose mutarotase-like"/>
    <property type="match status" value="1"/>
</dbReference>
<dbReference type="GO" id="GO:0030246">
    <property type="term" value="F:carbohydrate binding"/>
    <property type="evidence" value="ECO:0007669"/>
    <property type="project" value="InterPro"/>
</dbReference>
<dbReference type="AlphaFoldDB" id="A0A7V5CS38"/>
<dbReference type="CDD" id="cd01081">
    <property type="entry name" value="Aldose_epim"/>
    <property type="match status" value="1"/>
</dbReference>
<feature type="signal peptide" evidence="2">
    <location>
        <begin position="1"/>
        <end position="23"/>
    </location>
</feature>
<dbReference type="InterPro" id="IPR008183">
    <property type="entry name" value="Aldose_1/G6P_1-epimerase"/>
</dbReference>
<feature type="chain" id="PRO_5031376859" evidence="2">
    <location>
        <begin position="24"/>
        <end position="405"/>
    </location>
</feature>
<accession>A0A7V5CS38</accession>